<keyword evidence="1" id="KW-0732">Signal</keyword>
<keyword evidence="3" id="KW-1185">Reference proteome</keyword>
<accession>A0ABC8VVM8</accession>
<gene>
    <name evidence="2" type="ORF">URODEC1_LOCUS7288</name>
</gene>
<sequence>MATTKQVMCSMVLVLLVVVASNWKAAECLIPPRECLTPPNNEMPCSASSALRHACNKECIEENYRHGDCYVMKFKKFIFMCLKPGC</sequence>
<protein>
    <submittedName>
        <fullName evidence="2">Uncharacterized protein</fullName>
    </submittedName>
</protein>
<organism evidence="2 3">
    <name type="scientific">Urochloa decumbens</name>
    <dbReference type="NCBI Taxonomy" id="240449"/>
    <lineage>
        <taxon>Eukaryota</taxon>
        <taxon>Viridiplantae</taxon>
        <taxon>Streptophyta</taxon>
        <taxon>Embryophyta</taxon>
        <taxon>Tracheophyta</taxon>
        <taxon>Spermatophyta</taxon>
        <taxon>Magnoliopsida</taxon>
        <taxon>Liliopsida</taxon>
        <taxon>Poales</taxon>
        <taxon>Poaceae</taxon>
        <taxon>PACMAD clade</taxon>
        <taxon>Panicoideae</taxon>
        <taxon>Panicodae</taxon>
        <taxon>Paniceae</taxon>
        <taxon>Melinidinae</taxon>
        <taxon>Urochloa</taxon>
    </lineage>
</organism>
<evidence type="ECO:0000313" key="3">
    <source>
        <dbReference type="Proteomes" id="UP001497457"/>
    </source>
</evidence>
<dbReference type="Proteomes" id="UP001497457">
    <property type="component" value="Chromosome 11b"/>
</dbReference>
<evidence type="ECO:0000256" key="1">
    <source>
        <dbReference type="SAM" id="SignalP"/>
    </source>
</evidence>
<name>A0ABC8VVM8_9POAL</name>
<evidence type="ECO:0000313" key="2">
    <source>
        <dbReference type="EMBL" id="CAL4897501.1"/>
    </source>
</evidence>
<feature type="signal peptide" evidence="1">
    <location>
        <begin position="1"/>
        <end position="28"/>
    </location>
</feature>
<proteinExistence type="predicted"/>
<dbReference type="AlphaFoldDB" id="A0ABC8VVM8"/>
<reference evidence="2" key="1">
    <citation type="submission" date="2024-10" db="EMBL/GenBank/DDBJ databases">
        <authorList>
            <person name="Ryan C."/>
        </authorList>
    </citation>
    <scope>NUCLEOTIDE SEQUENCE [LARGE SCALE GENOMIC DNA]</scope>
</reference>
<dbReference type="EMBL" id="OZ075121">
    <property type="protein sequence ID" value="CAL4897501.1"/>
    <property type="molecule type" value="Genomic_DNA"/>
</dbReference>
<feature type="chain" id="PRO_5044842964" evidence="1">
    <location>
        <begin position="29"/>
        <end position="86"/>
    </location>
</feature>